<evidence type="ECO:0000256" key="7">
    <source>
        <dbReference type="ARBA" id="ARBA00023004"/>
    </source>
</evidence>
<comment type="caution">
    <text evidence="9">The sequence shown here is derived from an EMBL/GenBank/DDBJ whole genome shotgun (WGS) entry which is preliminary data.</text>
</comment>
<evidence type="ECO:0000313" key="9">
    <source>
        <dbReference type="EMBL" id="TCU59113.1"/>
    </source>
</evidence>
<dbReference type="EMBL" id="SMBP01000011">
    <property type="protein sequence ID" value="TCU59113.1"/>
    <property type="molecule type" value="Genomic_DNA"/>
</dbReference>
<dbReference type="GO" id="GO:0016829">
    <property type="term" value="F:lyase activity"/>
    <property type="evidence" value="ECO:0007669"/>
    <property type="project" value="UniProtKB-KW"/>
</dbReference>
<keyword evidence="4" id="KW-0949">S-adenosyl-L-methionine</keyword>
<dbReference type="InterPro" id="IPR040074">
    <property type="entry name" value="BssD/PflA/YjjW"/>
</dbReference>
<dbReference type="SFLD" id="SFLDG01118">
    <property type="entry name" value="activating_enzymes__group_2"/>
    <property type="match status" value="1"/>
</dbReference>
<keyword evidence="6" id="KW-0560">Oxidoreductase</keyword>
<dbReference type="GO" id="GO:0051539">
    <property type="term" value="F:4 iron, 4 sulfur cluster binding"/>
    <property type="evidence" value="ECO:0007669"/>
    <property type="project" value="UniProtKB-KW"/>
</dbReference>
<accession>A0A4R3TBA2</accession>
<dbReference type="SFLD" id="SFLDG01066">
    <property type="entry name" value="organic_radical-activating_enz"/>
    <property type="match status" value="1"/>
</dbReference>
<keyword evidence="9" id="KW-0456">Lyase</keyword>
<keyword evidence="7" id="KW-0408">Iron</keyword>
<keyword evidence="9" id="KW-0670">Pyruvate</keyword>
<evidence type="ECO:0000256" key="6">
    <source>
        <dbReference type="ARBA" id="ARBA00023002"/>
    </source>
</evidence>
<dbReference type="AlphaFoldDB" id="A0A4R3TBA2"/>
<dbReference type="CDD" id="cd01335">
    <property type="entry name" value="Radical_SAM"/>
    <property type="match status" value="1"/>
</dbReference>
<sequence>MKLCITDIQRFCLYDGPGIRTTIFLKGCQLRCPWCCNPETQSLQEQMAIDMDNCFYPICPSRKSNAVCLAMRSIGKRIDVQECLAACMQDRKYYQADGGVTFSGGEPLLQADVLVGVMQALKKEQITICVETSLYASLKQLQLLLPYVDTWYVDLKSLEPACISKLKGNLNEYITNLNYLTAQQKHIILRIPLVKPYTFTNANLEAIKRFLPNYQFEKIELFSIHKLATKKYQVLGMTQPAYEGVSEEELQTFAQAIAQKDQVIEVMRI</sequence>
<dbReference type="InterPro" id="IPR034457">
    <property type="entry name" value="Organic_radical-activating"/>
</dbReference>
<dbReference type="PIRSF" id="PIRSF000371">
    <property type="entry name" value="PFL_act_enz"/>
    <property type="match status" value="1"/>
</dbReference>
<dbReference type="PANTHER" id="PTHR30352">
    <property type="entry name" value="PYRUVATE FORMATE-LYASE-ACTIVATING ENZYME"/>
    <property type="match status" value="1"/>
</dbReference>
<dbReference type="SUPFAM" id="SSF102114">
    <property type="entry name" value="Radical SAM enzymes"/>
    <property type="match status" value="1"/>
</dbReference>
<reference evidence="9 10" key="1">
    <citation type="submission" date="2019-03" db="EMBL/GenBank/DDBJ databases">
        <title>Genomic Encyclopedia of Type Strains, Phase IV (KMG-IV): sequencing the most valuable type-strain genomes for metagenomic binning, comparative biology and taxonomic classification.</title>
        <authorList>
            <person name="Goeker M."/>
        </authorList>
    </citation>
    <scope>NUCLEOTIDE SEQUENCE [LARGE SCALE GENOMIC DNA]</scope>
    <source>
        <strain evidence="9 10">DSM 29481</strain>
    </source>
</reference>
<dbReference type="InterPro" id="IPR007197">
    <property type="entry name" value="rSAM"/>
</dbReference>
<dbReference type="Pfam" id="PF13353">
    <property type="entry name" value="Fer4_12"/>
    <property type="match status" value="1"/>
</dbReference>
<gene>
    <name evidence="9" type="ORF">EDD61_11141</name>
</gene>
<dbReference type="RefSeq" id="WP_132224903.1">
    <property type="nucleotide sequence ID" value="NZ_JANKBG010000011.1"/>
</dbReference>
<comment type="similarity">
    <text evidence="2">Belongs to the organic radical-activating enzymes family.</text>
</comment>
<organism evidence="9 10">
    <name type="scientific">Longicatena caecimuris</name>
    <dbReference type="NCBI Taxonomy" id="1796635"/>
    <lineage>
        <taxon>Bacteria</taxon>
        <taxon>Bacillati</taxon>
        <taxon>Bacillota</taxon>
        <taxon>Erysipelotrichia</taxon>
        <taxon>Erysipelotrichales</taxon>
        <taxon>Erysipelotrichaceae</taxon>
        <taxon>Longicatena</taxon>
    </lineage>
</organism>
<protein>
    <submittedName>
        <fullName evidence="9">Pyruvate formate lyase activating enzyme</fullName>
    </submittedName>
</protein>
<dbReference type="PANTHER" id="PTHR30352:SF4">
    <property type="entry name" value="PYRUVATE FORMATE-LYASE 2-ACTIVATING ENZYME"/>
    <property type="match status" value="1"/>
</dbReference>
<evidence type="ECO:0000256" key="4">
    <source>
        <dbReference type="ARBA" id="ARBA00022691"/>
    </source>
</evidence>
<dbReference type="Gene3D" id="3.20.20.70">
    <property type="entry name" value="Aldolase class I"/>
    <property type="match status" value="1"/>
</dbReference>
<comment type="cofactor">
    <cofactor evidence="1">
        <name>[4Fe-4S] cluster</name>
        <dbReference type="ChEBI" id="CHEBI:49883"/>
    </cofactor>
</comment>
<evidence type="ECO:0000256" key="3">
    <source>
        <dbReference type="ARBA" id="ARBA00022485"/>
    </source>
</evidence>
<dbReference type="InterPro" id="IPR013785">
    <property type="entry name" value="Aldolase_TIM"/>
</dbReference>
<dbReference type="Proteomes" id="UP000295773">
    <property type="component" value="Unassembled WGS sequence"/>
</dbReference>
<evidence type="ECO:0000256" key="8">
    <source>
        <dbReference type="ARBA" id="ARBA00023014"/>
    </source>
</evidence>
<keyword evidence="8" id="KW-0411">Iron-sulfur</keyword>
<evidence type="ECO:0000256" key="1">
    <source>
        <dbReference type="ARBA" id="ARBA00001966"/>
    </source>
</evidence>
<dbReference type="InterPro" id="IPR012839">
    <property type="entry name" value="Organic_radical_activase"/>
</dbReference>
<name>A0A4R3TBA2_9FIRM</name>
<keyword evidence="10" id="KW-1185">Reference proteome</keyword>
<dbReference type="PROSITE" id="PS01087">
    <property type="entry name" value="RADICAL_ACTIVATING"/>
    <property type="match status" value="1"/>
</dbReference>
<dbReference type="InterPro" id="IPR058240">
    <property type="entry name" value="rSAM_sf"/>
</dbReference>
<proteinExistence type="inferred from homology"/>
<dbReference type="InterPro" id="IPR001989">
    <property type="entry name" value="Radical_activat_CS"/>
</dbReference>
<dbReference type="GO" id="GO:0016491">
    <property type="term" value="F:oxidoreductase activity"/>
    <property type="evidence" value="ECO:0007669"/>
    <property type="project" value="UniProtKB-KW"/>
</dbReference>
<evidence type="ECO:0000313" key="10">
    <source>
        <dbReference type="Proteomes" id="UP000295773"/>
    </source>
</evidence>
<evidence type="ECO:0000256" key="5">
    <source>
        <dbReference type="ARBA" id="ARBA00022723"/>
    </source>
</evidence>
<dbReference type="GO" id="GO:0046872">
    <property type="term" value="F:metal ion binding"/>
    <property type="evidence" value="ECO:0007669"/>
    <property type="project" value="UniProtKB-KW"/>
</dbReference>
<keyword evidence="5" id="KW-0479">Metal-binding</keyword>
<keyword evidence="3" id="KW-0004">4Fe-4S</keyword>
<evidence type="ECO:0000256" key="2">
    <source>
        <dbReference type="ARBA" id="ARBA00009777"/>
    </source>
</evidence>
<dbReference type="SFLD" id="SFLDS00029">
    <property type="entry name" value="Radical_SAM"/>
    <property type="match status" value="1"/>
</dbReference>